<evidence type="ECO:0000259" key="2">
    <source>
        <dbReference type="Pfam" id="PF22691"/>
    </source>
</evidence>
<evidence type="ECO:0000259" key="1">
    <source>
        <dbReference type="Pfam" id="PF00108"/>
    </source>
</evidence>
<dbReference type="SUPFAM" id="SSF53901">
    <property type="entry name" value="Thiolase-like"/>
    <property type="match status" value="2"/>
</dbReference>
<dbReference type="GO" id="GO:0003988">
    <property type="term" value="F:acetyl-CoA C-acyltransferase activity"/>
    <property type="evidence" value="ECO:0007669"/>
    <property type="project" value="UniProtKB-ARBA"/>
</dbReference>
<dbReference type="EMBL" id="QICN01000001">
    <property type="protein sequence ID" value="PXV71655.1"/>
    <property type="molecule type" value="Genomic_DNA"/>
</dbReference>
<evidence type="ECO:0000313" key="3">
    <source>
        <dbReference type="EMBL" id="PXV71655.1"/>
    </source>
</evidence>
<dbReference type="Pfam" id="PF00108">
    <property type="entry name" value="Thiolase_N"/>
    <property type="match status" value="1"/>
</dbReference>
<dbReference type="Gene3D" id="3.40.47.10">
    <property type="match status" value="1"/>
</dbReference>
<dbReference type="Proteomes" id="UP000248330">
    <property type="component" value="Unassembled WGS sequence"/>
</dbReference>
<comment type="caution">
    <text evidence="3">The sequence shown here is derived from an EMBL/GenBank/DDBJ whole genome shotgun (WGS) entry which is preliminary data.</text>
</comment>
<dbReference type="InterPro" id="IPR020616">
    <property type="entry name" value="Thiolase_N"/>
</dbReference>
<dbReference type="PIRSF" id="PIRSF000429">
    <property type="entry name" value="Ac-CoA_Ac_transf"/>
    <property type="match status" value="1"/>
</dbReference>
<feature type="domain" description="Thiolase N-terminal" evidence="1">
    <location>
        <begin position="28"/>
        <end position="194"/>
    </location>
</feature>
<dbReference type="OrthoDB" id="7053663at2"/>
<accession>A0A318EKQ3</accession>
<dbReference type="CDD" id="cd00829">
    <property type="entry name" value="SCP-x_thiolase"/>
    <property type="match status" value="1"/>
</dbReference>
<evidence type="ECO:0000313" key="4">
    <source>
        <dbReference type="Proteomes" id="UP000248330"/>
    </source>
</evidence>
<feature type="domain" description="Thiolase C-terminal" evidence="2">
    <location>
        <begin position="261"/>
        <end position="390"/>
    </location>
</feature>
<reference evidence="3 4" key="1">
    <citation type="submission" date="2018-04" db="EMBL/GenBank/DDBJ databases">
        <title>Genomic Encyclopedia of Type Strains, Phase IV (KMG-IV): sequencing the most valuable type-strain genomes for metagenomic binning, comparative biology and taxonomic classification.</title>
        <authorList>
            <person name="Goeker M."/>
        </authorList>
    </citation>
    <scope>NUCLEOTIDE SEQUENCE [LARGE SCALE GENOMIC DNA]</scope>
    <source>
        <strain evidence="3 4">DSM 104150</strain>
    </source>
</reference>
<dbReference type="PANTHER" id="PTHR42870:SF1">
    <property type="entry name" value="NON-SPECIFIC LIPID-TRANSFER PROTEIN-LIKE 2"/>
    <property type="match status" value="1"/>
</dbReference>
<organism evidence="3 4">
    <name type="scientific">Sinimarinibacterium flocculans</name>
    <dbReference type="NCBI Taxonomy" id="985250"/>
    <lineage>
        <taxon>Bacteria</taxon>
        <taxon>Pseudomonadati</taxon>
        <taxon>Pseudomonadota</taxon>
        <taxon>Gammaproteobacteria</taxon>
        <taxon>Nevskiales</taxon>
        <taxon>Nevskiaceae</taxon>
        <taxon>Sinimarinibacterium</taxon>
    </lineage>
</organism>
<dbReference type="Pfam" id="PF22691">
    <property type="entry name" value="Thiolase_C_1"/>
    <property type="match status" value="1"/>
</dbReference>
<keyword evidence="4" id="KW-1185">Reference proteome</keyword>
<dbReference type="RefSeq" id="WP_110263752.1">
    <property type="nucleotide sequence ID" value="NZ_CAKZQT010000024.1"/>
</dbReference>
<dbReference type="InterPro" id="IPR055140">
    <property type="entry name" value="Thiolase_C_2"/>
</dbReference>
<proteinExistence type="predicted"/>
<dbReference type="InterPro" id="IPR016039">
    <property type="entry name" value="Thiolase-like"/>
</dbReference>
<gene>
    <name evidence="3" type="ORF">C8D93_101710</name>
</gene>
<protein>
    <submittedName>
        <fullName evidence="3">Acetyl-CoA acetyltransferase</fullName>
    </submittedName>
</protein>
<name>A0A318EKQ3_9GAMM</name>
<keyword evidence="3" id="KW-0808">Transferase</keyword>
<dbReference type="PANTHER" id="PTHR42870">
    <property type="entry name" value="ACETYL-COA C-ACETYLTRANSFERASE"/>
    <property type="match status" value="1"/>
</dbReference>
<dbReference type="InterPro" id="IPR002155">
    <property type="entry name" value="Thiolase"/>
</dbReference>
<sequence>MTTNSQEKNCVVSGIGMSQVGRRLGRSGLDLTLEAANKALRDAGLKPSDIDGLASWPGFTAQTPGFSPVSLSEVKENLGLALNWYSAGMEASQMSALVNACMAVASGQARHVLCFRTMTEATAMAGGERSSNIGHNSARVSDQWQWQVPFHATSAVIWVALIAQRYFHEFGTRREQLAQIALNARRNAQRNPNAVYRSPLTLEEYLASRIISTPLCLYDCDIPIDGSVAYIVSHRETAADLQSVPILVEAVCSPLYGRDTWDQMPDLTRFAAEDAGKRLWSRTELRPKDVDVGALYDGFSFLTMLWLEGLGFCGRGEAGDFIDGGERIALNGQLPLSTGGGQLSCGRLHGFVQIHEAVTQLRGLGGERQVPGDPRVAIVSNGGGPIAGAALFVRD</sequence>
<dbReference type="AlphaFoldDB" id="A0A318EKQ3"/>